<dbReference type="AlphaFoldDB" id="A0A7S9QD24"/>
<dbReference type="PROSITE" id="PS51355">
    <property type="entry name" value="GLUTATHIONE_PEROXID_3"/>
    <property type="match status" value="1"/>
</dbReference>
<dbReference type="RefSeq" id="WP_196102915.1">
    <property type="nucleotide sequence ID" value="NZ_CP064942.1"/>
</dbReference>
<dbReference type="Pfam" id="PF00255">
    <property type="entry name" value="GSHPx"/>
    <property type="match status" value="1"/>
</dbReference>
<dbReference type="InterPro" id="IPR000889">
    <property type="entry name" value="Glutathione_peroxidase"/>
</dbReference>
<evidence type="ECO:0000256" key="5">
    <source>
        <dbReference type="SAM" id="SignalP"/>
    </source>
</evidence>
<dbReference type="PANTHER" id="PTHR11592">
    <property type="entry name" value="GLUTATHIONE PEROXIDASE"/>
    <property type="match status" value="1"/>
</dbReference>
<dbReference type="EMBL" id="CP064942">
    <property type="protein sequence ID" value="QPH53706.1"/>
    <property type="molecule type" value="Genomic_DNA"/>
</dbReference>
<feature type="signal peptide" evidence="5">
    <location>
        <begin position="1"/>
        <end position="17"/>
    </location>
</feature>
<protein>
    <submittedName>
        <fullName evidence="6">Glutathione peroxidase</fullName>
    </submittedName>
</protein>
<reference evidence="6 7" key="1">
    <citation type="submission" date="2020-11" db="EMBL/GenBank/DDBJ databases">
        <title>Description of Pontivivens ytuae sp. nov. isolated from deep sea sediment of Mariana Trench.</title>
        <authorList>
            <person name="Wang Z."/>
            <person name="Sun Q.-L."/>
            <person name="Xu X.-D."/>
            <person name="Tang Y.-Z."/>
            <person name="Zhang J."/>
        </authorList>
    </citation>
    <scope>NUCLEOTIDE SEQUENCE [LARGE SCALE GENOMIC DNA]</scope>
    <source>
        <strain evidence="6 7">MT2928</strain>
    </source>
</reference>
<dbReference type="KEGG" id="poz:I0K15_18300"/>
<dbReference type="Gene3D" id="3.40.30.10">
    <property type="entry name" value="Glutaredoxin"/>
    <property type="match status" value="1"/>
</dbReference>
<keyword evidence="2 6" id="KW-0575">Peroxidase</keyword>
<feature type="active site" evidence="4">
    <location>
        <position position="52"/>
    </location>
</feature>
<dbReference type="PIRSF" id="PIRSF000303">
    <property type="entry name" value="Glutathion_perox"/>
    <property type="match status" value="1"/>
</dbReference>
<keyword evidence="5" id="KW-0732">Signal</keyword>
<organism evidence="6 7">
    <name type="scientific">Pontivivens ytuae</name>
    <dbReference type="NCBI Taxonomy" id="2789856"/>
    <lineage>
        <taxon>Bacteria</taxon>
        <taxon>Pseudomonadati</taxon>
        <taxon>Pseudomonadota</taxon>
        <taxon>Alphaproteobacteria</taxon>
        <taxon>Rhodobacterales</taxon>
        <taxon>Paracoccaceae</taxon>
        <taxon>Pontivivens</taxon>
    </lineage>
</organism>
<comment type="similarity">
    <text evidence="1">Belongs to the glutathione peroxidase family.</text>
</comment>
<feature type="chain" id="PRO_5032506294" evidence="5">
    <location>
        <begin position="18"/>
        <end position="172"/>
    </location>
</feature>
<dbReference type="PANTHER" id="PTHR11592:SF78">
    <property type="entry name" value="GLUTATHIONE PEROXIDASE"/>
    <property type="match status" value="1"/>
</dbReference>
<sequence>MKPLVLILALAAAPAAADGAHDFTFDALEGGTLDLSDFAGQTLVVANTASFCAFTPQYEALQALHESDPNVTVIGLPTDDFGGQEYDSADEVAEFCDVNFGITFPMSDIVTTRGPQAHPFFAWARAEGGARALPRWNFHKWVITPEGDLAAALPSSAVPDGPQMQAAIAAAR</sequence>
<dbReference type="Proteomes" id="UP000594800">
    <property type="component" value="Chromosome"/>
</dbReference>
<evidence type="ECO:0000313" key="6">
    <source>
        <dbReference type="EMBL" id="QPH53706.1"/>
    </source>
</evidence>
<proteinExistence type="inferred from homology"/>
<dbReference type="SUPFAM" id="SSF52833">
    <property type="entry name" value="Thioredoxin-like"/>
    <property type="match status" value="1"/>
</dbReference>
<dbReference type="InterPro" id="IPR029759">
    <property type="entry name" value="GPX_AS"/>
</dbReference>
<evidence type="ECO:0000256" key="1">
    <source>
        <dbReference type="ARBA" id="ARBA00006926"/>
    </source>
</evidence>
<keyword evidence="3" id="KW-0560">Oxidoreductase</keyword>
<accession>A0A7S9QD24</accession>
<evidence type="ECO:0000256" key="4">
    <source>
        <dbReference type="PIRSR" id="PIRSR000303-1"/>
    </source>
</evidence>
<evidence type="ECO:0000256" key="2">
    <source>
        <dbReference type="ARBA" id="ARBA00022559"/>
    </source>
</evidence>
<evidence type="ECO:0000256" key="3">
    <source>
        <dbReference type="ARBA" id="ARBA00023002"/>
    </source>
</evidence>
<dbReference type="GO" id="GO:0034599">
    <property type="term" value="P:cellular response to oxidative stress"/>
    <property type="evidence" value="ECO:0007669"/>
    <property type="project" value="TreeGrafter"/>
</dbReference>
<dbReference type="InterPro" id="IPR036249">
    <property type="entry name" value="Thioredoxin-like_sf"/>
</dbReference>
<evidence type="ECO:0000313" key="7">
    <source>
        <dbReference type="Proteomes" id="UP000594800"/>
    </source>
</evidence>
<name>A0A7S9QD24_9RHOB</name>
<dbReference type="GO" id="GO:0004601">
    <property type="term" value="F:peroxidase activity"/>
    <property type="evidence" value="ECO:0007669"/>
    <property type="project" value="UniProtKB-KW"/>
</dbReference>
<keyword evidence="7" id="KW-1185">Reference proteome</keyword>
<dbReference type="CDD" id="cd00340">
    <property type="entry name" value="GSH_Peroxidase"/>
    <property type="match status" value="1"/>
</dbReference>
<gene>
    <name evidence="6" type="ORF">I0K15_18300</name>
</gene>
<dbReference type="PROSITE" id="PS00460">
    <property type="entry name" value="GLUTATHIONE_PEROXID_1"/>
    <property type="match status" value="1"/>
</dbReference>